<dbReference type="SUPFAM" id="SSF51735">
    <property type="entry name" value="NAD(P)-binding Rossmann-fold domains"/>
    <property type="match status" value="1"/>
</dbReference>
<protein>
    <submittedName>
        <fullName evidence="4">Short chain dehydrogenase/reductase</fullName>
    </submittedName>
</protein>
<accession>A0A6G1JKY5</accession>
<keyword evidence="2" id="KW-0521">NADP</keyword>
<dbReference type="InterPro" id="IPR002347">
    <property type="entry name" value="SDR_fam"/>
</dbReference>
<gene>
    <name evidence="4" type="ORF">K458DRAFT_382386</name>
</gene>
<comment type="similarity">
    <text evidence="1">Belongs to the short-chain dehydrogenases/reductases (SDR) family.</text>
</comment>
<sequence length="284" mass="30599">MPYELKGRNVLVTGGSAGLGAIVSTSFAQQGCNVAINYFNRLEPAQKVQKECEGFGVKAVVIKADMTDTAGCKKAVEETIEKLSGIDIVIANAGWTRFSEFDNLDSMDESEWDKCWAANVKAPHALLKAAKPTFLKNEEGGVMITTGSIAAVSQAGSSMPYAVTKAAQLQLVKCLGATQGPKIRVNTVLPGLLLTEWVCLFLPPLVSFSIFSVVRLPISFHYGQRAIQGLKYSPEMIQAVKDKAALKHETYLKDCADAFIMLAKNTSMTGMRIQVDAGLNVQGD</sequence>
<dbReference type="InterPro" id="IPR036291">
    <property type="entry name" value="NAD(P)-bd_dom_sf"/>
</dbReference>
<reference evidence="4" key="1">
    <citation type="journal article" date="2020" name="Stud. Mycol.">
        <title>101 Dothideomycetes genomes: a test case for predicting lifestyles and emergence of pathogens.</title>
        <authorList>
            <person name="Haridas S."/>
            <person name="Albert R."/>
            <person name="Binder M."/>
            <person name="Bloem J."/>
            <person name="Labutti K."/>
            <person name="Salamov A."/>
            <person name="Andreopoulos B."/>
            <person name="Baker S."/>
            <person name="Barry K."/>
            <person name="Bills G."/>
            <person name="Bluhm B."/>
            <person name="Cannon C."/>
            <person name="Castanera R."/>
            <person name="Culley D."/>
            <person name="Daum C."/>
            <person name="Ezra D."/>
            <person name="Gonzalez J."/>
            <person name="Henrissat B."/>
            <person name="Kuo A."/>
            <person name="Liang C."/>
            <person name="Lipzen A."/>
            <person name="Lutzoni F."/>
            <person name="Magnuson J."/>
            <person name="Mondo S."/>
            <person name="Nolan M."/>
            <person name="Ohm R."/>
            <person name="Pangilinan J."/>
            <person name="Park H.-J."/>
            <person name="Ramirez L."/>
            <person name="Alfaro M."/>
            <person name="Sun H."/>
            <person name="Tritt A."/>
            <person name="Yoshinaga Y."/>
            <person name="Zwiers L.-H."/>
            <person name="Turgeon B."/>
            <person name="Goodwin S."/>
            <person name="Spatafora J."/>
            <person name="Crous P."/>
            <person name="Grigoriev I."/>
        </authorList>
    </citation>
    <scope>NUCLEOTIDE SEQUENCE</scope>
    <source>
        <strain evidence="4">CBS 122367</strain>
    </source>
</reference>
<keyword evidence="3" id="KW-0560">Oxidoreductase</keyword>
<dbReference type="AlphaFoldDB" id="A0A6G1JKY5"/>
<dbReference type="Proteomes" id="UP000799291">
    <property type="component" value="Unassembled WGS sequence"/>
</dbReference>
<evidence type="ECO:0000256" key="2">
    <source>
        <dbReference type="ARBA" id="ARBA00022857"/>
    </source>
</evidence>
<dbReference type="EMBL" id="MU005570">
    <property type="protein sequence ID" value="KAF2690813.1"/>
    <property type="molecule type" value="Genomic_DNA"/>
</dbReference>
<keyword evidence="5" id="KW-1185">Reference proteome</keyword>
<evidence type="ECO:0000313" key="4">
    <source>
        <dbReference type="EMBL" id="KAF2690813.1"/>
    </source>
</evidence>
<dbReference type="PANTHER" id="PTHR43618">
    <property type="entry name" value="7-ALPHA-HYDROXYSTEROID DEHYDROGENASE"/>
    <property type="match status" value="1"/>
</dbReference>
<dbReference type="CDD" id="cd05233">
    <property type="entry name" value="SDR_c"/>
    <property type="match status" value="1"/>
</dbReference>
<name>A0A6G1JKY5_9PLEO</name>
<dbReference type="PANTHER" id="PTHR43618:SF2">
    <property type="entry name" value="CHAIN DEHYDROGENASE, PUTATIVE (AFU_ORTHOLOGUE AFUA_6G06930)-RELATED"/>
    <property type="match status" value="1"/>
</dbReference>
<evidence type="ECO:0000256" key="1">
    <source>
        <dbReference type="ARBA" id="ARBA00006484"/>
    </source>
</evidence>
<dbReference type="OrthoDB" id="37659at2759"/>
<dbReference type="PRINTS" id="PR00081">
    <property type="entry name" value="GDHRDH"/>
</dbReference>
<dbReference type="GO" id="GO:0016491">
    <property type="term" value="F:oxidoreductase activity"/>
    <property type="evidence" value="ECO:0007669"/>
    <property type="project" value="UniProtKB-KW"/>
</dbReference>
<evidence type="ECO:0000256" key="3">
    <source>
        <dbReference type="ARBA" id="ARBA00023002"/>
    </source>
</evidence>
<organism evidence="4 5">
    <name type="scientific">Lentithecium fluviatile CBS 122367</name>
    <dbReference type="NCBI Taxonomy" id="1168545"/>
    <lineage>
        <taxon>Eukaryota</taxon>
        <taxon>Fungi</taxon>
        <taxon>Dikarya</taxon>
        <taxon>Ascomycota</taxon>
        <taxon>Pezizomycotina</taxon>
        <taxon>Dothideomycetes</taxon>
        <taxon>Pleosporomycetidae</taxon>
        <taxon>Pleosporales</taxon>
        <taxon>Massarineae</taxon>
        <taxon>Lentitheciaceae</taxon>
        <taxon>Lentithecium</taxon>
    </lineage>
</organism>
<dbReference type="Pfam" id="PF00106">
    <property type="entry name" value="adh_short"/>
    <property type="match status" value="1"/>
</dbReference>
<dbReference type="Gene3D" id="3.40.50.720">
    <property type="entry name" value="NAD(P)-binding Rossmann-like Domain"/>
    <property type="match status" value="1"/>
</dbReference>
<dbReference type="InterPro" id="IPR052178">
    <property type="entry name" value="Sec_Metab_Biosynth_SDR"/>
</dbReference>
<evidence type="ECO:0000313" key="5">
    <source>
        <dbReference type="Proteomes" id="UP000799291"/>
    </source>
</evidence>
<proteinExistence type="inferred from homology"/>